<dbReference type="PANTHER" id="PTHR36173:SF1">
    <property type="entry name" value="RIBONUCLEASE VAPC22"/>
    <property type="match status" value="1"/>
</dbReference>
<evidence type="ECO:0000313" key="2">
    <source>
        <dbReference type="EMBL" id="MYD89291.1"/>
    </source>
</evidence>
<dbReference type="EMBL" id="VXPY01000015">
    <property type="protein sequence ID" value="MYD89291.1"/>
    <property type="molecule type" value="Genomic_DNA"/>
</dbReference>
<name>A0A6B1DQ71_9CHLR</name>
<dbReference type="Gene3D" id="3.40.50.1010">
    <property type="entry name" value="5'-nuclease"/>
    <property type="match status" value="1"/>
</dbReference>
<organism evidence="2">
    <name type="scientific">Caldilineaceae bacterium SB0662_bin_9</name>
    <dbReference type="NCBI Taxonomy" id="2605258"/>
    <lineage>
        <taxon>Bacteria</taxon>
        <taxon>Bacillati</taxon>
        <taxon>Chloroflexota</taxon>
        <taxon>Caldilineae</taxon>
        <taxon>Caldilineales</taxon>
        <taxon>Caldilineaceae</taxon>
    </lineage>
</organism>
<feature type="domain" description="PIN" evidence="1">
    <location>
        <begin position="16"/>
        <end position="132"/>
    </location>
</feature>
<accession>A0A6B1DQ71</accession>
<gene>
    <name evidence="2" type="ORF">F4Y08_02975</name>
</gene>
<protein>
    <submittedName>
        <fullName evidence="2">Type II toxin-antitoxin system VapC family toxin</fullName>
    </submittedName>
</protein>
<dbReference type="InterPro" id="IPR052919">
    <property type="entry name" value="TA_system_RNase"/>
</dbReference>
<dbReference type="SUPFAM" id="SSF88723">
    <property type="entry name" value="PIN domain-like"/>
    <property type="match status" value="1"/>
</dbReference>
<dbReference type="PANTHER" id="PTHR36173">
    <property type="entry name" value="RIBONUCLEASE VAPC16-RELATED"/>
    <property type="match status" value="1"/>
</dbReference>
<dbReference type="InterPro" id="IPR002716">
    <property type="entry name" value="PIN_dom"/>
</dbReference>
<sequence length="147" mass="16163">MGSGCKPGSSSPSVLILDTHILLGTIFEQISVGIGTATRADLETAWWQEEAAVSAISFWEIEMLVDKNRLELELPTHELRRNVLKDGLKEIAVNGIIGIRAASLQDFHRDPADRIIVATALQGHTLLTRDAQILAWSGPLERQDARK</sequence>
<evidence type="ECO:0000259" key="1">
    <source>
        <dbReference type="Pfam" id="PF01850"/>
    </source>
</evidence>
<proteinExistence type="predicted"/>
<dbReference type="Pfam" id="PF01850">
    <property type="entry name" value="PIN"/>
    <property type="match status" value="1"/>
</dbReference>
<dbReference type="InterPro" id="IPR041705">
    <property type="entry name" value="PIN_Sll0205"/>
</dbReference>
<comment type="caution">
    <text evidence="2">The sequence shown here is derived from an EMBL/GenBank/DDBJ whole genome shotgun (WGS) entry which is preliminary data.</text>
</comment>
<dbReference type="InterPro" id="IPR029060">
    <property type="entry name" value="PIN-like_dom_sf"/>
</dbReference>
<reference evidence="2" key="1">
    <citation type="submission" date="2019-09" db="EMBL/GenBank/DDBJ databases">
        <title>Characterisation of the sponge microbiome using genome-centric metagenomics.</title>
        <authorList>
            <person name="Engelberts J.P."/>
            <person name="Robbins S.J."/>
            <person name="De Goeij J.M."/>
            <person name="Aranda M."/>
            <person name="Bell S.C."/>
            <person name="Webster N.S."/>
        </authorList>
    </citation>
    <scope>NUCLEOTIDE SEQUENCE</scope>
    <source>
        <strain evidence="2">SB0662_bin_9</strain>
    </source>
</reference>
<dbReference type="CDD" id="cd09872">
    <property type="entry name" value="PIN_Sll0205-like"/>
    <property type="match status" value="1"/>
</dbReference>
<dbReference type="AlphaFoldDB" id="A0A6B1DQ71"/>